<keyword evidence="2" id="KW-1185">Reference proteome</keyword>
<dbReference type="Proteomes" id="UP000594638">
    <property type="component" value="Unassembled WGS sequence"/>
</dbReference>
<dbReference type="PANTHER" id="PTHR31307:SF43">
    <property type="entry name" value="TRIHELIX TRANSCRIPTION FACTOR ASIL2-LIKE"/>
    <property type="match status" value="1"/>
</dbReference>
<dbReference type="InterPro" id="IPR044823">
    <property type="entry name" value="ASIL1/2-like"/>
</dbReference>
<dbReference type="AlphaFoldDB" id="A0A8S0S4W8"/>
<evidence type="ECO:0000313" key="2">
    <source>
        <dbReference type="Proteomes" id="UP000594638"/>
    </source>
</evidence>
<reference evidence="1 2" key="1">
    <citation type="submission" date="2019-12" db="EMBL/GenBank/DDBJ databases">
        <authorList>
            <person name="Alioto T."/>
            <person name="Alioto T."/>
            <person name="Gomez Garrido J."/>
        </authorList>
    </citation>
    <scope>NUCLEOTIDE SEQUENCE [LARGE SCALE GENOMIC DNA]</scope>
</reference>
<organism evidence="1 2">
    <name type="scientific">Olea europaea subsp. europaea</name>
    <dbReference type="NCBI Taxonomy" id="158383"/>
    <lineage>
        <taxon>Eukaryota</taxon>
        <taxon>Viridiplantae</taxon>
        <taxon>Streptophyta</taxon>
        <taxon>Embryophyta</taxon>
        <taxon>Tracheophyta</taxon>
        <taxon>Spermatophyta</taxon>
        <taxon>Magnoliopsida</taxon>
        <taxon>eudicotyledons</taxon>
        <taxon>Gunneridae</taxon>
        <taxon>Pentapetalae</taxon>
        <taxon>asterids</taxon>
        <taxon>lamiids</taxon>
        <taxon>Lamiales</taxon>
        <taxon>Oleaceae</taxon>
        <taxon>Oleeae</taxon>
        <taxon>Olea</taxon>
    </lineage>
</organism>
<comment type="caution">
    <text evidence="1">The sequence shown here is derived from an EMBL/GenBank/DDBJ whole genome shotgun (WGS) entry which is preliminary data.</text>
</comment>
<dbReference type="PANTHER" id="PTHR31307">
    <property type="entry name" value="TRIHELIX TRANSCRIPTION FACTOR ASIL2"/>
    <property type="match status" value="1"/>
</dbReference>
<accession>A0A8S0S4W8</accession>
<dbReference type="EMBL" id="CACTIH010003847">
    <property type="protein sequence ID" value="CAA2986224.1"/>
    <property type="molecule type" value="Genomic_DNA"/>
</dbReference>
<name>A0A8S0S4W8_OLEEU</name>
<evidence type="ECO:0000313" key="1">
    <source>
        <dbReference type="EMBL" id="CAA2986224.1"/>
    </source>
</evidence>
<gene>
    <name evidence="1" type="ORF">OLEA9_A054202</name>
</gene>
<dbReference type="Gramene" id="OE9A054202T1">
    <property type="protein sequence ID" value="OE9A054202C1"/>
    <property type="gene ID" value="OE9A054202"/>
</dbReference>
<proteinExistence type="predicted"/>
<protein>
    <submittedName>
        <fullName evidence="1">Uncharacterized protein</fullName>
    </submittedName>
</protein>
<sequence length="149" mass="16842">MAAIVLATFVGDSVVVPLKLKTKQMCDGGVPKSVLQQQHQHCTSGHHRNGGKISLEISSAMLHLKETPTLIDAYHERWCALWKGDLCTADWDAVEAIINSLFSDAPIPKTPKHCRHKMEKQYEDYRSEKQQYLSYLYPIMDNGTLPFLS</sequence>
<dbReference type="OrthoDB" id="1901794at2759"/>